<dbReference type="PANTHER" id="PTHR30160">
    <property type="entry name" value="TETRAACYLDISACCHARIDE 4'-KINASE-RELATED"/>
    <property type="match status" value="1"/>
</dbReference>
<keyword evidence="2" id="KW-0808">Transferase</keyword>
<dbReference type="SUPFAM" id="SSF53448">
    <property type="entry name" value="Nucleotide-diphospho-sugar transferases"/>
    <property type="match status" value="1"/>
</dbReference>
<evidence type="ECO:0000256" key="1">
    <source>
        <dbReference type="ARBA" id="ARBA00022676"/>
    </source>
</evidence>
<dbReference type="GO" id="GO:0005829">
    <property type="term" value="C:cytosol"/>
    <property type="evidence" value="ECO:0007669"/>
    <property type="project" value="TreeGrafter"/>
</dbReference>
<dbReference type="EMBL" id="MNVO01000033">
    <property type="protein sequence ID" value="OIO32533.1"/>
    <property type="molecule type" value="Genomic_DNA"/>
</dbReference>
<keyword evidence="1" id="KW-0328">Glycosyltransferase</keyword>
<dbReference type="InterPro" id="IPR029044">
    <property type="entry name" value="Nucleotide-diphossugar_trans"/>
</dbReference>
<comment type="caution">
    <text evidence="3">The sequence shown here is derived from an EMBL/GenBank/DDBJ whole genome shotgun (WGS) entry which is preliminary data.</text>
</comment>
<dbReference type="Gene3D" id="3.40.50.2000">
    <property type="entry name" value="Glycogen Phosphorylase B"/>
    <property type="match status" value="1"/>
</dbReference>
<dbReference type="STRING" id="1805282.AUJ44_02130"/>
<dbReference type="SUPFAM" id="SSF53756">
    <property type="entry name" value="UDP-Glycosyltransferase/glycogen phosphorylase"/>
    <property type="match status" value="1"/>
</dbReference>
<dbReference type="GO" id="GO:0009244">
    <property type="term" value="P:lipopolysaccharide core region biosynthetic process"/>
    <property type="evidence" value="ECO:0007669"/>
    <property type="project" value="TreeGrafter"/>
</dbReference>
<protein>
    <submittedName>
        <fullName evidence="3">Uncharacterized protein</fullName>
    </submittedName>
</protein>
<dbReference type="AlphaFoldDB" id="A0A1J4VCT8"/>
<gene>
    <name evidence="3" type="ORF">AUJ44_02130</name>
</gene>
<evidence type="ECO:0000313" key="3">
    <source>
        <dbReference type="EMBL" id="OIO32533.1"/>
    </source>
</evidence>
<evidence type="ECO:0000256" key="2">
    <source>
        <dbReference type="ARBA" id="ARBA00022679"/>
    </source>
</evidence>
<organism evidence="3 4">
    <name type="scientific">Candidatus Nomurabacteria bacterium CG1_02_47_685</name>
    <dbReference type="NCBI Taxonomy" id="1805282"/>
    <lineage>
        <taxon>Bacteria</taxon>
        <taxon>Candidatus Nomuraibacteriota</taxon>
    </lineage>
</organism>
<dbReference type="InterPro" id="IPR002201">
    <property type="entry name" value="Glyco_trans_9"/>
</dbReference>
<dbReference type="Gene3D" id="3.90.550.10">
    <property type="entry name" value="Spore Coat Polysaccharide Biosynthesis Protein SpsA, Chain A"/>
    <property type="match status" value="1"/>
</dbReference>
<dbReference type="Pfam" id="PF01075">
    <property type="entry name" value="Glyco_transf_9"/>
    <property type="match status" value="1"/>
</dbReference>
<dbReference type="Pfam" id="PF13704">
    <property type="entry name" value="Glyco_tranf_2_4"/>
    <property type="match status" value="1"/>
</dbReference>
<dbReference type="InterPro" id="IPR051199">
    <property type="entry name" value="LPS_LOS_Heptosyltrfase"/>
</dbReference>
<sequence length="563" mass="66122">MERSKTAILMSVRNEETYIDLNISYHLDLGFDYIFIADHCSTDGTKDILESYKDNPKVIIVAETNPIFDHAKIINNLLRHAKENYTIDWFIFLDVDEFLSIKEKDVHDFIGRLERNKIPYATIGWANALFDYTFKDYTCSPTHPIDTTKYFCPWPERDWQEYGHFRKAIVGNHENIEVVVGGHYVRTENNVDFFGQYHWNPFIIPSSEAKLLHFEFRGKPDEIYAKWKKLAEFENDSTSSSNAPWIERLHTIKGYVEEFENNIGGIKRKWFSEHRTFWGTVIDSEKIVYDTTLIRWYGKYLKRKIERGEIKSICLVRSGHLGDVVMTEPVAKFLSKFIKNVSLATEVKEAETLFDTYHTIYPYSDLVEGNIRSDAVVRLVHEWSDNTKTYINGYMESVGFSDVDVDDIPSLKDSWPKIIEEKYVLIAPYTSWWEEKKRNWGYERFTQLKEIIESNLKIKCIVLEKEYSFPKMVSLIRHCEFIIGNDSGPIVIAQSFNKKSFIIFGATHPKYLHLSNNVVLLYDNTRHALCNHRTRDEEIKCCEDFCMDRIRVADVFNTIKTNI</sequence>
<proteinExistence type="predicted"/>
<accession>A0A1J4VCT8</accession>
<reference evidence="3 4" key="1">
    <citation type="journal article" date="2016" name="Environ. Microbiol.">
        <title>Genomic resolution of a cold subsurface aquifer community provides metabolic insights for novel microbes adapted to high CO concentrations.</title>
        <authorList>
            <person name="Probst A.J."/>
            <person name="Castelle C.J."/>
            <person name="Singh A."/>
            <person name="Brown C.T."/>
            <person name="Anantharaman K."/>
            <person name="Sharon I."/>
            <person name="Hug L.A."/>
            <person name="Burstein D."/>
            <person name="Emerson J.B."/>
            <person name="Thomas B.C."/>
            <person name="Banfield J.F."/>
        </authorList>
    </citation>
    <scope>NUCLEOTIDE SEQUENCE [LARGE SCALE GENOMIC DNA]</scope>
    <source>
        <strain evidence="3">CG1_02_47_685</strain>
    </source>
</reference>
<evidence type="ECO:0000313" key="4">
    <source>
        <dbReference type="Proteomes" id="UP000183206"/>
    </source>
</evidence>
<dbReference type="GO" id="GO:0008713">
    <property type="term" value="F:ADP-heptose-lipopolysaccharide heptosyltransferase activity"/>
    <property type="evidence" value="ECO:0007669"/>
    <property type="project" value="TreeGrafter"/>
</dbReference>
<dbReference type="Proteomes" id="UP000183206">
    <property type="component" value="Unassembled WGS sequence"/>
</dbReference>
<name>A0A1J4VCT8_9BACT</name>
<dbReference type="CDD" id="cd00761">
    <property type="entry name" value="Glyco_tranf_GTA_type"/>
    <property type="match status" value="1"/>
</dbReference>